<proteinExistence type="inferred from homology"/>
<dbReference type="AlphaFoldDB" id="A0AAQ3Q304"/>
<feature type="domain" description="USP" evidence="4">
    <location>
        <begin position="95"/>
        <end position="399"/>
    </location>
</feature>
<dbReference type="EC" id="3.4.19.12" evidence="2"/>
<dbReference type="PANTHER" id="PTHR24006:SF663">
    <property type="entry name" value="UBIQUITIN CARBOXYL-TERMINAL HYDROLASE 23"/>
    <property type="match status" value="1"/>
</dbReference>
<evidence type="ECO:0000256" key="1">
    <source>
        <dbReference type="ARBA" id="ARBA00009085"/>
    </source>
</evidence>
<reference evidence="5 6" key="1">
    <citation type="submission" date="2023-10" db="EMBL/GenBank/DDBJ databases">
        <title>Chromosome-scale genome assembly provides insights into flower coloration mechanisms of Canna indica.</title>
        <authorList>
            <person name="Li C."/>
        </authorList>
    </citation>
    <scope>NUCLEOTIDE SEQUENCE [LARGE SCALE GENOMIC DNA]</scope>
    <source>
        <tissue evidence="5">Flower</tissue>
    </source>
</reference>
<dbReference type="InterPro" id="IPR050164">
    <property type="entry name" value="Peptidase_C19"/>
</dbReference>
<gene>
    <name evidence="5" type="ORF">Cni_G03061</name>
</gene>
<name>A0AAQ3Q304_9LILI</name>
<dbReference type="EMBL" id="CP136890">
    <property type="protein sequence ID" value="WOK94359.1"/>
    <property type="molecule type" value="Genomic_DNA"/>
</dbReference>
<protein>
    <recommendedName>
        <fullName evidence="2">Ubiquitin carboxyl-terminal hydrolase</fullName>
        <ecNumber evidence="2">3.4.19.12</ecNumber>
    </recommendedName>
</protein>
<keyword evidence="6" id="KW-1185">Reference proteome</keyword>
<dbReference type="GO" id="GO:0004843">
    <property type="term" value="F:cysteine-type deubiquitinase activity"/>
    <property type="evidence" value="ECO:0007669"/>
    <property type="project" value="UniProtKB-UniRule"/>
</dbReference>
<dbReference type="GO" id="GO:0006508">
    <property type="term" value="P:proteolysis"/>
    <property type="evidence" value="ECO:0007669"/>
    <property type="project" value="UniProtKB-KW"/>
</dbReference>
<dbReference type="PROSITE" id="PS00972">
    <property type="entry name" value="USP_1"/>
    <property type="match status" value="1"/>
</dbReference>
<dbReference type="Gene3D" id="3.90.70.10">
    <property type="entry name" value="Cysteine proteinases"/>
    <property type="match status" value="1"/>
</dbReference>
<dbReference type="PROSITE" id="PS00973">
    <property type="entry name" value="USP_2"/>
    <property type="match status" value="1"/>
</dbReference>
<dbReference type="GO" id="GO:0016579">
    <property type="term" value="P:protein deubiquitination"/>
    <property type="evidence" value="ECO:0007669"/>
    <property type="project" value="InterPro"/>
</dbReference>
<evidence type="ECO:0000313" key="5">
    <source>
        <dbReference type="EMBL" id="WOK94359.1"/>
    </source>
</evidence>
<keyword evidence="2" id="KW-0833">Ubl conjugation pathway</keyword>
<keyword evidence="2" id="KW-0645">Protease</keyword>
<evidence type="ECO:0000256" key="3">
    <source>
        <dbReference type="SAM" id="MobiDB-lite"/>
    </source>
</evidence>
<dbReference type="SUPFAM" id="SSF54001">
    <property type="entry name" value="Cysteine proteinases"/>
    <property type="match status" value="1"/>
</dbReference>
<dbReference type="Pfam" id="PF00443">
    <property type="entry name" value="UCH"/>
    <property type="match status" value="1"/>
</dbReference>
<evidence type="ECO:0000256" key="2">
    <source>
        <dbReference type="RuleBase" id="RU366025"/>
    </source>
</evidence>
<dbReference type="CDD" id="cd02661">
    <property type="entry name" value="Peptidase_C19E"/>
    <property type="match status" value="1"/>
</dbReference>
<dbReference type="GO" id="GO:0005829">
    <property type="term" value="C:cytosol"/>
    <property type="evidence" value="ECO:0007669"/>
    <property type="project" value="TreeGrafter"/>
</dbReference>
<dbReference type="PANTHER" id="PTHR24006">
    <property type="entry name" value="UBIQUITIN CARBOXYL-TERMINAL HYDROLASE"/>
    <property type="match status" value="1"/>
</dbReference>
<dbReference type="InterPro" id="IPR038765">
    <property type="entry name" value="Papain-like_cys_pep_sf"/>
</dbReference>
<dbReference type="PROSITE" id="PS50235">
    <property type="entry name" value="USP_3"/>
    <property type="match status" value="1"/>
</dbReference>
<dbReference type="FunFam" id="3.90.70.10:FF:000078">
    <property type="entry name" value="Ubiquitin carboxyl-terminal hydrolase 23"/>
    <property type="match status" value="1"/>
</dbReference>
<dbReference type="GO" id="GO:0005634">
    <property type="term" value="C:nucleus"/>
    <property type="evidence" value="ECO:0007669"/>
    <property type="project" value="TreeGrafter"/>
</dbReference>
<dbReference type="Proteomes" id="UP001327560">
    <property type="component" value="Chromosome 1"/>
</dbReference>
<evidence type="ECO:0000259" key="4">
    <source>
        <dbReference type="PROSITE" id="PS50235"/>
    </source>
</evidence>
<keyword evidence="2" id="KW-0788">Thiol protease</keyword>
<evidence type="ECO:0000313" key="6">
    <source>
        <dbReference type="Proteomes" id="UP001327560"/>
    </source>
</evidence>
<comment type="function">
    <text evidence="2">Recognizes and hydrolyzes the peptide bond at the C-terminal Gly of ubiquitin. Involved in the processing of poly-ubiquitin precursors as well as that of ubiquitinated proteins.</text>
</comment>
<accession>A0AAQ3Q304</accession>
<dbReference type="InterPro" id="IPR018200">
    <property type="entry name" value="USP_CS"/>
</dbReference>
<dbReference type="InterPro" id="IPR028889">
    <property type="entry name" value="USP"/>
</dbReference>
<feature type="compositionally biased region" description="Basic and acidic residues" evidence="3">
    <location>
        <begin position="41"/>
        <end position="55"/>
    </location>
</feature>
<feature type="region of interest" description="Disordered" evidence="3">
    <location>
        <begin position="32"/>
        <end position="63"/>
    </location>
</feature>
<dbReference type="InterPro" id="IPR001394">
    <property type="entry name" value="Peptidase_C19_UCH"/>
</dbReference>
<comment type="similarity">
    <text evidence="1 2">Belongs to the peptidase C19 family.</text>
</comment>
<keyword evidence="2 5" id="KW-0378">Hydrolase</keyword>
<comment type="catalytic activity">
    <reaction evidence="2">
        <text>Thiol-dependent hydrolysis of ester, thioester, amide, peptide and isopeptide bonds formed by the C-terminal Gly of ubiquitin (a 76-residue protein attached to proteins as an intracellular targeting signal).</text>
        <dbReference type="EC" id="3.4.19.12"/>
    </reaction>
</comment>
<organism evidence="5 6">
    <name type="scientific">Canna indica</name>
    <name type="common">Indian-shot</name>
    <dbReference type="NCBI Taxonomy" id="4628"/>
    <lineage>
        <taxon>Eukaryota</taxon>
        <taxon>Viridiplantae</taxon>
        <taxon>Streptophyta</taxon>
        <taxon>Embryophyta</taxon>
        <taxon>Tracheophyta</taxon>
        <taxon>Spermatophyta</taxon>
        <taxon>Magnoliopsida</taxon>
        <taxon>Liliopsida</taxon>
        <taxon>Zingiberales</taxon>
        <taxon>Cannaceae</taxon>
        <taxon>Canna</taxon>
    </lineage>
</organism>
<sequence>MDEGLTESQKPEVGCGDVTMIQTRTDFRLARRPCSPLPNGDVRHETVSRSSDPSRHPAFNAEPLPLGGKSDGVEVFENGVDAELGFEFTFRTIGAGLMNLGNTCFLNSVLQCLTYTEPFAAYLQSGKHKTSCQIAGFCAMCAIQKHVMLALQSTGKIVAPYNLVNNLRCISGNFHSSRQEDAHEYMVNLLESMHRCCLPSGFPSESPNAYEKSLVHKIFGGFLRSQVKCMQCSYSSNKFDPFLDLSLEIGNVDSLWNALKQFTAVEQLDGGERQYHCQHCKDKVRATKQLTIEKAPYVLTIHLKRFDSYVPGQKIDKSVDFETTIDLEPFVSDPHGGDLKYTLYGVLVHVGWSTESGHYHCYVRTSTGIWHSLDDNEVYQASEQTVLKQKAYILFYVRDRNSIVKKSVDLVQRDNVYGNAPVNELNIQSDLVSKGIVLGGLMDGKRCTSESSLMGHNVVAFEGEQTNKAGNLLSVGGNVEVKLDAFLCLPNDAGFTSEKVLNQPSMHEDGDPIIAIHENDETISNEENTNILSVKRPLEILNQSGCIEKTADLDVERCSTDPECHGEDLLKLEEPKSVDELKTTASGFAEKCVLRQNDITNPLAAPKTKKSIKKSLTGIYFSHKQLFVSSVITHKIRKRNRRKKQTSLNKIVVPRDLSMNDQETSTSEATENVVFSECSGRKRSFSSFNNNRTQRVRTNSQYNCVFSNCSGQPGQSRRCLNSRENQCKFRDKNSNDCSLLQHSFINLLTRGLDQTTVASWDNMALPENSRNSSIGYTQDEWNEEHARGKRKKLKKYRGKRKKLKKSTYIFGKSNDSQETPIAKSQENLRMKKRRLQSLPQKKLKVKRRLENHH</sequence>